<protein>
    <submittedName>
        <fullName evidence="1">Uncharacterized protein</fullName>
    </submittedName>
</protein>
<keyword evidence="2" id="KW-1185">Reference proteome</keyword>
<name>V4W1W5_CITCL</name>
<dbReference type="EMBL" id="KI536312">
    <property type="protein sequence ID" value="ESR59899.1"/>
    <property type="molecule type" value="Genomic_DNA"/>
</dbReference>
<accession>V4W1W5</accession>
<evidence type="ECO:0000313" key="2">
    <source>
        <dbReference type="Proteomes" id="UP000030687"/>
    </source>
</evidence>
<reference evidence="1 2" key="1">
    <citation type="submission" date="2013-10" db="EMBL/GenBank/DDBJ databases">
        <authorList>
            <consortium name="International Citrus Genome Consortium"/>
            <person name="Jenkins J."/>
            <person name="Schmutz J."/>
            <person name="Prochnik S."/>
            <person name="Rokhsar D."/>
            <person name="Gmitter F."/>
            <person name="Ollitrault P."/>
            <person name="Machado M."/>
            <person name="Talon M."/>
            <person name="Wincker P."/>
            <person name="Jaillon O."/>
            <person name="Morgante M."/>
        </authorList>
    </citation>
    <scope>NUCLEOTIDE SEQUENCE</scope>
    <source>
        <strain evidence="2">cv. Clemenules</strain>
    </source>
</reference>
<dbReference type="KEGG" id="cic:CICLE_v10017401mg"/>
<gene>
    <name evidence="1" type="ORF">CICLE_v10017401mg</name>
</gene>
<evidence type="ECO:0000313" key="1">
    <source>
        <dbReference type="EMBL" id="ESR59899.1"/>
    </source>
</evidence>
<proteinExistence type="predicted"/>
<organism evidence="1 2">
    <name type="scientific">Citrus clementina</name>
    <name type="common">Clementine</name>
    <name type="synonym">Citrus deliciosa x Citrus sinensis</name>
    <dbReference type="NCBI Taxonomy" id="85681"/>
    <lineage>
        <taxon>Eukaryota</taxon>
        <taxon>Viridiplantae</taxon>
        <taxon>Streptophyta</taxon>
        <taxon>Embryophyta</taxon>
        <taxon>Tracheophyta</taxon>
        <taxon>Spermatophyta</taxon>
        <taxon>Magnoliopsida</taxon>
        <taxon>eudicotyledons</taxon>
        <taxon>Gunneridae</taxon>
        <taxon>Pentapetalae</taxon>
        <taxon>rosids</taxon>
        <taxon>malvids</taxon>
        <taxon>Sapindales</taxon>
        <taxon>Rutaceae</taxon>
        <taxon>Aurantioideae</taxon>
        <taxon>Citrus</taxon>
    </lineage>
</organism>
<dbReference type="Proteomes" id="UP000030687">
    <property type="component" value="Unassembled WGS sequence"/>
</dbReference>
<dbReference type="AlphaFoldDB" id="V4W1W5"/>
<dbReference type="InParanoid" id="V4W1W5"/>
<dbReference type="Gramene" id="ESR59899">
    <property type="protein sequence ID" value="ESR59899"/>
    <property type="gene ID" value="CICLE_v10017401mg"/>
</dbReference>
<sequence>MHIIYVNNFTLFLSTTSRYIMPHNHNINYFAIQTTNEDQMPSLEKIDIFSKCVSNYRFLNYADYTFCTT</sequence>